<organism evidence="1 2">
    <name type="scientific">Armillaria novae-zelandiae</name>
    <dbReference type="NCBI Taxonomy" id="153914"/>
    <lineage>
        <taxon>Eukaryota</taxon>
        <taxon>Fungi</taxon>
        <taxon>Dikarya</taxon>
        <taxon>Basidiomycota</taxon>
        <taxon>Agaricomycotina</taxon>
        <taxon>Agaricomycetes</taxon>
        <taxon>Agaricomycetidae</taxon>
        <taxon>Agaricales</taxon>
        <taxon>Marasmiineae</taxon>
        <taxon>Physalacriaceae</taxon>
        <taxon>Armillaria</taxon>
    </lineage>
</organism>
<protein>
    <submittedName>
        <fullName evidence="1">Uncharacterized protein</fullName>
    </submittedName>
</protein>
<sequence>MDRNVRSHSTGQNSVGGGYNPVCFFGWRQTNPVKGKVLNRMVSSINFWTRTMRHSREFECREKSHTLGRITSIRNIGGRCRQCQHRSSKSEGNNLAAITLFCGKRYRKLRVWTAEPLLVLRSPAASINRHNVLKEQQR</sequence>
<reference evidence="1" key="1">
    <citation type="submission" date="2023-06" db="EMBL/GenBank/DDBJ databases">
        <authorList>
            <consortium name="Lawrence Berkeley National Laboratory"/>
            <person name="Ahrendt S."/>
            <person name="Sahu N."/>
            <person name="Indic B."/>
            <person name="Wong-Bajracharya J."/>
            <person name="Merenyi Z."/>
            <person name="Ke H.-M."/>
            <person name="Monk M."/>
            <person name="Kocsube S."/>
            <person name="Drula E."/>
            <person name="Lipzen A."/>
            <person name="Balint B."/>
            <person name="Henrissat B."/>
            <person name="Andreopoulos B."/>
            <person name="Martin F.M."/>
            <person name="Harder C.B."/>
            <person name="Rigling D."/>
            <person name="Ford K.L."/>
            <person name="Foster G.D."/>
            <person name="Pangilinan J."/>
            <person name="Papanicolaou A."/>
            <person name="Barry K."/>
            <person name="LaButti K."/>
            <person name="Viragh M."/>
            <person name="Koriabine M."/>
            <person name="Yan M."/>
            <person name="Riley R."/>
            <person name="Champramary S."/>
            <person name="Plett K.L."/>
            <person name="Tsai I.J."/>
            <person name="Slot J."/>
            <person name="Sipos G."/>
            <person name="Plett J."/>
            <person name="Nagy L.G."/>
            <person name="Grigoriev I.V."/>
        </authorList>
    </citation>
    <scope>NUCLEOTIDE SEQUENCE</scope>
    <source>
        <strain evidence="1">ICMP 16352</strain>
    </source>
</reference>
<gene>
    <name evidence="1" type="ORF">IW261DRAFT_1419630</name>
</gene>
<dbReference type="Proteomes" id="UP001175227">
    <property type="component" value="Unassembled WGS sequence"/>
</dbReference>
<accession>A0AA39P9U4</accession>
<evidence type="ECO:0000313" key="2">
    <source>
        <dbReference type="Proteomes" id="UP001175227"/>
    </source>
</evidence>
<keyword evidence="2" id="KW-1185">Reference proteome</keyword>
<dbReference type="EMBL" id="JAUEPR010000011">
    <property type="protein sequence ID" value="KAK0479528.1"/>
    <property type="molecule type" value="Genomic_DNA"/>
</dbReference>
<proteinExistence type="predicted"/>
<dbReference type="AlphaFoldDB" id="A0AA39P9U4"/>
<evidence type="ECO:0000313" key="1">
    <source>
        <dbReference type="EMBL" id="KAK0479528.1"/>
    </source>
</evidence>
<name>A0AA39P9U4_9AGAR</name>
<comment type="caution">
    <text evidence="1">The sequence shown here is derived from an EMBL/GenBank/DDBJ whole genome shotgun (WGS) entry which is preliminary data.</text>
</comment>